<dbReference type="InterPro" id="IPR003593">
    <property type="entry name" value="AAA+_ATPase"/>
</dbReference>
<evidence type="ECO:0000256" key="5">
    <source>
        <dbReference type="ARBA" id="ARBA00022840"/>
    </source>
</evidence>
<keyword evidence="1" id="KW-0813">Transport</keyword>
<feature type="domain" description="ABC transporter" evidence="9">
    <location>
        <begin position="2"/>
        <end position="232"/>
    </location>
</feature>
<dbReference type="InterPro" id="IPR015853">
    <property type="entry name" value="ABC_transpr_FbpC"/>
</dbReference>
<dbReference type="GO" id="GO:0005524">
    <property type="term" value="F:ATP binding"/>
    <property type="evidence" value="ECO:0007669"/>
    <property type="project" value="UniProtKB-KW"/>
</dbReference>
<sequence length="338" mass="35380">MLRIDDVSVRYGAEVALDGVSLEVPDGQVLAVLGPSGCGKSTLLRAVAGLEPLAGGRIFADGVDLRRTPTHRRGFALMFQDGQLFASKSVAGNIGYPLRLRRRAKATVAARVEELLDLVGLGGYGARRPETLSGGERQRVALARALAVEPRLLLLDEPLSALDAALRERLAVDLRRIITASGTTALMVTHDHEEAFALADRMALMRAGRVVQVGEPAQVWAHPVDVETALFLGYDRVVDGAATQVVLQAAGLAGAGAVALRRSALEVSPDGPLEGVVRASRAAPEVVRLVVETPALGEVSAVASTTEVAPGPGQRVRMRVIADRLAVVGDAATAGQVP</sequence>
<keyword evidence="3" id="KW-0410">Iron transport</keyword>
<name>A0ABN1TRI7_9ACTN</name>
<evidence type="ECO:0000256" key="3">
    <source>
        <dbReference type="ARBA" id="ARBA00022496"/>
    </source>
</evidence>
<dbReference type="CDD" id="cd03259">
    <property type="entry name" value="ABC_Carb_Solutes_like"/>
    <property type="match status" value="1"/>
</dbReference>
<dbReference type="Gene3D" id="3.40.50.300">
    <property type="entry name" value="P-loop containing nucleotide triphosphate hydrolases"/>
    <property type="match status" value="1"/>
</dbReference>
<dbReference type="SMART" id="SM00382">
    <property type="entry name" value="AAA"/>
    <property type="match status" value="1"/>
</dbReference>
<dbReference type="EMBL" id="BAAALG010000006">
    <property type="protein sequence ID" value="GAA1099581.1"/>
    <property type="molecule type" value="Genomic_DNA"/>
</dbReference>
<evidence type="ECO:0000256" key="8">
    <source>
        <dbReference type="ARBA" id="ARBA00023136"/>
    </source>
</evidence>
<dbReference type="PROSITE" id="PS50893">
    <property type="entry name" value="ABC_TRANSPORTER_2"/>
    <property type="match status" value="1"/>
</dbReference>
<dbReference type="PANTHER" id="PTHR42781:SF4">
    <property type="entry name" value="SPERMIDINE_PUTRESCINE IMPORT ATP-BINDING PROTEIN POTA"/>
    <property type="match status" value="1"/>
</dbReference>
<evidence type="ECO:0000256" key="1">
    <source>
        <dbReference type="ARBA" id="ARBA00022448"/>
    </source>
</evidence>
<comment type="caution">
    <text evidence="10">The sequence shown here is derived from an EMBL/GenBank/DDBJ whole genome shotgun (WGS) entry which is preliminary data.</text>
</comment>
<keyword evidence="7" id="KW-0406">Ion transport</keyword>
<organism evidence="10 11">
    <name type="scientific">Nocardioides dubius</name>
    <dbReference type="NCBI Taxonomy" id="317019"/>
    <lineage>
        <taxon>Bacteria</taxon>
        <taxon>Bacillati</taxon>
        <taxon>Actinomycetota</taxon>
        <taxon>Actinomycetes</taxon>
        <taxon>Propionibacteriales</taxon>
        <taxon>Nocardioidaceae</taxon>
        <taxon>Nocardioides</taxon>
    </lineage>
</organism>
<dbReference type="InterPro" id="IPR017871">
    <property type="entry name" value="ABC_transporter-like_CS"/>
</dbReference>
<keyword evidence="6" id="KW-0408">Iron</keyword>
<keyword evidence="8" id="KW-0472">Membrane</keyword>
<dbReference type="InterPro" id="IPR027417">
    <property type="entry name" value="P-loop_NTPase"/>
</dbReference>
<evidence type="ECO:0000313" key="10">
    <source>
        <dbReference type="EMBL" id="GAA1099581.1"/>
    </source>
</evidence>
<evidence type="ECO:0000256" key="6">
    <source>
        <dbReference type="ARBA" id="ARBA00023004"/>
    </source>
</evidence>
<reference evidence="10 11" key="1">
    <citation type="journal article" date="2019" name="Int. J. Syst. Evol. Microbiol.">
        <title>The Global Catalogue of Microorganisms (GCM) 10K type strain sequencing project: providing services to taxonomists for standard genome sequencing and annotation.</title>
        <authorList>
            <consortium name="The Broad Institute Genomics Platform"/>
            <consortium name="The Broad Institute Genome Sequencing Center for Infectious Disease"/>
            <person name="Wu L."/>
            <person name="Ma J."/>
        </authorList>
    </citation>
    <scope>NUCLEOTIDE SEQUENCE [LARGE SCALE GENOMIC DNA]</scope>
    <source>
        <strain evidence="10 11">JCM 13008</strain>
    </source>
</reference>
<protein>
    <submittedName>
        <fullName evidence="10">ABC transporter ATP-binding protein</fullName>
    </submittedName>
</protein>
<evidence type="ECO:0000259" key="9">
    <source>
        <dbReference type="PROSITE" id="PS50893"/>
    </source>
</evidence>
<gene>
    <name evidence="10" type="ORF">GCM10009668_16630</name>
</gene>
<dbReference type="InterPro" id="IPR050093">
    <property type="entry name" value="ABC_SmlMolc_Importer"/>
</dbReference>
<keyword evidence="4" id="KW-0547">Nucleotide-binding</keyword>
<dbReference type="PROSITE" id="PS00211">
    <property type="entry name" value="ABC_TRANSPORTER_1"/>
    <property type="match status" value="1"/>
</dbReference>
<evidence type="ECO:0000256" key="2">
    <source>
        <dbReference type="ARBA" id="ARBA00022475"/>
    </source>
</evidence>
<evidence type="ECO:0000256" key="4">
    <source>
        <dbReference type="ARBA" id="ARBA00022741"/>
    </source>
</evidence>
<keyword evidence="11" id="KW-1185">Reference proteome</keyword>
<keyword evidence="5 10" id="KW-0067">ATP-binding</keyword>
<dbReference type="Pfam" id="PF00005">
    <property type="entry name" value="ABC_tran"/>
    <property type="match status" value="1"/>
</dbReference>
<accession>A0ABN1TRI7</accession>
<dbReference type="InterPro" id="IPR003439">
    <property type="entry name" value="ABC_transporter-like_ATP-bd"/>
</dbReference>
<keyword evidence="2" id="KW-1003">Cell membrane</keyword>
<dbReference type="SUPFAM" id="SSF52540">
    <property type="entry name" value="P-loop containing nucleoside triphosphate hydrolases"/>
    <property type="match status" value="1"/>
</dbReference>
<dbReference type="Proteomes" id="UP001501581">
    <property type="component" value="Unassembled WGS sequence"/>
</dbReference>
<evidence type="ECO:0000256" key="7">
    <source>
        <dbReference type="ARBA" id="ARBA00023065"/>
    </source>
</evidence>
<proteinExistence type="predicted"/>
<dbReference type="PANTHER" id="PTHR42781">
    <property type="entry name" value="SPERMIDINE/PUTRESCINE IMPORT ATP-BINDING PROTEIN POTA"/>
    <property type="match status" value="1"/>
</dbReference>
<dbReference type="RefSeq" id="WP_343993253.1">
    <property type="nucleotide sequence ID" value="NZ_BAAALG010000006.1"/>
</dbReference>
<evidence type="ECO:0000313" key="11">
    <source>
        <dbReference type="Proteomes" id="UP001501581"/>
    </source>
</evidence>